<accession>A0A974ND62</accession>
<dbReference type="Proteomes" id="UP000595278">
    <property type="component" value="Chromosome"/>
</dbReference>
<gene>
    <name evidence="1" type="ORF">JHT90_08580</name>
</gene>
<keyword evidence="2" id="KW-1185">Reference proteome</keyword>
<dbReference type="KEGG" id="eaz:JHT90_08580"/>
<evidence type="ECO:0000313" key="1">
    <source>
        <dbReference type="EMBL" id="QQP84478.1"/>
    </source>
</evidence>
<reference evidence="1 2" key="1">
    <citation type="submission" date="2021-01" db="EMBL/GenBank/DDBJ databases">
        <title>Entomomonas sp. F2A isolated from a house cricket (Acheta domesticus).</title>
        <authorList>
            <person name="Spergser J."/>
            <person name="Busse H.-J."/>
        </authorList>
    </citation>
    <scope>NUCLEOTIDE SEQUENCE [LARGE SCALE GENOMIC DNA]</scope>
    <source>
        <strain evidence="1 2">F2A</strain>
    </source>
</reference>
<dbReference type="RefSeq" id="WP_201090375.1">
    <property type="nucleotide sequence ID" value="NZ_CP067393.1"/>
</dbReference>
<evidence type="ECO:0000313" key="2">
    <source>
        <dbReference type="Proteomes" id="UP000595278"/>
    </source>
</evidence>
<proteinExistence type="predicted"/>
<dbReference type="AlphaFoldDB" id="A0A974ND62"/>
<dbReference type="EMBL" id="CP067393">
    <property type="protein sequence ID" value="QQP84478.1"/>
    <property type="molecule type" value="Genomic_DNA"/>
</dbReference>
<name>A0A974ND62_9GAMM</name>
<protein>
    <submittedName>
        <fullName evidence="1">Uncharacterized protein</fullName>
    </submittedName>
</protein>
<organism evidence="1 2">
    <name type="scientific">Entomomonas asaccharolytica</name>
    <dbReference type="NCBI Taxonomy" id="2785331"/>
    <lineage>
        <taxon>Bacteria</taxon>
        <taxon>Pseudomonadati</taxon>
        <taxon>Pseudomonadota</taxon>
        <taxon>Gammaproteobacteria</taxon>
        <taxon>Pseudomonadales</taxon>
        <taxon>Pseudomonadaceae</taxon>
        <taxon>Entomomonas</taxon>
    </lineage>
</organism>
<sequence length="46" mass="5589">MIRLKPFAQNVRWKNGAWRYKVPKWLTVEQKQELFEGKQEITLGKN</sequence>